<dbReference type="EC" id="5.3.1.30" evidence="2"/>
<dbReference type="PANTHER" id="PTHR39193">
    <property type="entry name" value="5-DEOXY-GLUCURONATE ISOMERASE"/>
    <property type="match status" value="1"/>
</dbReference>
<dbReference type="RefSeq" id="WP_178347398.1">
    <property type="nucleotide sequence ID" value="NZ_JACRTE010000004.1"/>
</dbReference>
<dbReference type="Proteomes" id="UP000647416">
    <property type="component" value="Unassembled WGS sequence"/>
</dbReference>
<keyword evidence="3" id="KW-1185">Reference proteome</keyword>
<dbReference type="InterPro" id="IPR021120">
    <property type="entry name" value="KduI/IolB_isomerase"/>
</dbReference>
<name>A0A926FA69_9FIRM</name>
<evidence type="ECO:0000313" key="2">
    <source>
        <dbReference type="EMBL" id="MBC8596181.1"/>
    </source>
</evidence>
<dbReference type="InterPro" id="IPR011051">
    <property type="entry name" value="RmlC_Cupin_sf"/>
</dbReference>
<dbReference type="Gene3D" id="2.60.120.10">
    <property type="entry name" value="Jelly Rolls"/>
    <property type="match status" value="2"/>
</dbReference>
<dbReference type="EMBL" id="JACRTE010000004">
    <property type="protein sequence ID" value="MBC8596181.1"/>
    <property type="molecule type" value="Genomic_DNA"/>
</dbReference>
<keyword evidence="1 2" id="KW-0413">Isomerase</keyword>
<dbReference type="SUPFAM" id="SSF51182">
    <property type="entry name" value="RmlC-like cupins"/>
    <property type="match status" value="1"/>
</dbReference>
<dbReference type="Pfam" id="PF04962">
    <property type="entry name" value="KduI"/>
    <property type="match status" value="1"/>
</dbReference>
<evidence type="ECO:0000313" key="3">
    <source>
        <dbReference type="Proteomes" id="UP000647416"/>
    </source>
</evidence>
<dbReference type="PIRSF" id="PIRSF036628">
    <property type="entry name" value="IolB"/>
    <property type="match status" value="1"/>
</dbReference>
<dbReference type="NCBIfam" id="TIGR04378">
    <property type="entry name" value="myo_inos_iolB"/>
    <property type="match status" value="1"/>
</dbReference>
<evidence type="ECO:0000256" key="1">
    <source>
        <dbReference type="ARBA" id="ARBA00023235"/>
    </source>
</evidence>
<accession>A0A926FA69</accession>
<dbReference type="AlphaFoldDB" id="A0A926FA69"/>
<sequence length="262" mass="29995">MNLKKTWNKKYGKCEIVTKENSSLKLVAIDMVRLHDGETKTYDEKDTEFGIIIFGGKCKVAGEGFEYNEVGKRKDVFDGPCACVYVPRNTKFTITGIGEVSMCVSKSPSENDHKPALIKPEDVIIKNLGKPGWQREAHFILDERVDADILYIGEAWVEGGQWSSYPPHKHDDDNMPVEAATEELYYYEFDKPQGFGIQRVYTKEGDIDETYTVKSGDMVEMPRGYHPEHCAPGYKNYYLWIMAGKNRGFFMTTDEDHAWLNK</sequence>
<comment type="caution">
    <text evidence="2">The sequence shown here is derived from an EMBL/GenBank/DDBJ whole genome shotgun (WGS) entry which is preliminary data.</text>
</comment>
<dbReference type="GO" id="GO:0008880">
    <property type="term" value="F:glucuronate isomerase activity"/>
    <property type="evidence" value="ECO:0007669"/>
    <property type="project" value="InterPro"/>
</dbReference>
<dbReference type="GO" id="GO:0019310">
    <property type="term" value="P:inositol catabolic process"/>
    <property type="evidence" value="ECO:0007669"/>
    <property type="project" value="InterPro"/>
</dbReference>
<gene>
    <name evidence="2" type="primary">iolB</name>
    <name evidence="2" type="ORF">H8706_04765</name>
</gene>
<organism evidence="2 3">
    <name type="scientific">Qingrenia yutianensis</name>
    <dbReference type="NCBI Taxonomy" id="2763676"/>
    <lineage>
        <taxon>Bacteria</taxon>
        <taxon>Bacillati</taxon>
        <taxon>Bacillota</taxon>
        <taxon>Clostridia</taxon>
        <taxon>Eubacteriales</taxon>
        <taxon>Oscillospiraceae</taxon>
        <taxon>Qingrenia</taxon>
    </lineage>
</organism>
<dbReference type="GO" id="GO:0102482">
    <property type="term" value="F:5-deoxy-D-glucuronate isomerase activity"/>
    <property type="evidence" value="ECO:0007669"/>
    <property type="project" value="UniProtKB-EC"/>
</dbReference>
<reference evidence="2" key="1">
    <citation type="submission" date="2020-08" db="EMBL/GenBank/DDBJ databases">
        <title>Genome public.</title>
        <authorList>
            <person name="Liu C."/>
            <person name="Sun Q."/>
        </authorList>
    </citation>
    <scope>NUCLEOTIDE SEQUENCE</scope>
    <source>
        <strain evidence="2">NSJ-50</strain>
    </source>
</reference>
<dbReference type="InterPro" id="IPR024203">
    <property type="entry name" value="Deoxy-glucuronate_isom_IolB"/>
</dbReference>
<protein>
    <submittedName>
        <fullName evidence="2">5-deoxy-glucuronate isomerase</fullName>
        <ecNumber evidence="2">5.3.1.30</ecNumber>
    </submittedName>
</protein>
<dbReference type="InterPro" id="IPR014710">
    <property type="entry name" value="RmlC-like_jellyroll"/>
</dbReference>
<proteinExistence type="predicted"/>
<dbReference type="PANTHER" id="PTHR39193:SF1">
    <property type="entry name" value="5-DEOXY-GLUCURONATE ISOMERASE"/>
    <property type="match status" value="1"/>
</dbReference>